<keyword evidence="2" id="KW-0167">Capsid protein</keyword>
<proteinExistence type="predicted"/>
<keyword evidence="3" id="KW-1185">Reference proteome</keyword>
<evidence type="ECO:0000259" key="1">
    <source>
        <dbReference type="Pfam" id="PF12652"/>
    </source>
</evidence>
<sequence length="106" mass="12326">MVLRQGQCSLPYTNHFSVLNVQVAKMMTERDILLKKLSSVAFAMFEIRLFLDTHPDSTDAMAKFDDLNDKYVKLKEKFEDEYGPLLSKDADSPVQWIKGPWPWEVQ</sequence>
<accession>A0A4P8XVI0</accession>
<dbReference type="Pfam" id="PF12652">
    <property type="entry name" value="CotJB"/>
    <property type="match status" value="1"/>
</dbReference>
<dbReference type="AlphaFoldDB" id="A0A4P8XVI0"/>
<evidence type="ECO:0000313" key="2">
    <source>
        <dbReference type="EMBL" id="QCT06029.1"/>
    </source>
</evidence>
<name>A0A4P8XVI0_9FIRM</name>
<dbReference type="InterPro" id="IPR024207">
    <property type="entry name" value="CotJB_dom"/>
</dbReference>
<organism evidence="2 3">
    <name type="scientific">Ruminococcus bovis</name>
    <dbReference type="NCBI Taxonomy" id="2564099"/>
    <lineage>
        <taxon>Bacteria</taxon>
        <taxon>Bacillati</taxon>
        <taxon>Bacillota</taxon>
        <taxon>Clostridia</taxon>
        <taxon>Eubacteriales</taxon>
        <taxon>Oscillospiraceae</taxon>
        <taxon>Ruminococcus</taxon>
    </lineage>
</organism>
<protein>
    <submittedName>
        <fullName evidence="2">Spore coat protein CotJB</fullName>
    </submittedName>
</protein>
<dbReference type="OrthoDB" id="9804099at2"/>
<reference evidence="2 3" key="1">
    <citation type="submission" date="2019-04" db="EMBL/GenBank/DDBJ databases">
        <authorList>
            <person name="Embree M."/>
            <person name="Gaffney J.R."/>
        </authorList>
    </citation>
    <scope>NUCLEOTIDE SEQUENCE [LARGE SCALE GENOMIC DNA]</scope>
    <source>
        <strain evidence="2 3">JE7A12</strain>
    </source>
</reference>
<evidence type="ECO:0000313" key="3">
    <source>
        <dbReference type="Proteomes" id="UP000301475"/>
    </source>
</evidence>
<feature type="domain" description="Protein CotJB" evidence="1">
    <location>
        <begin position="33"/>
        <end position="104"/>
    </location>
</feature>
<dbReference type="Proteomes" id="UP000301475">
    <property type="component" value="Chromosome"/>
</dbReference>
<dbReference type="KEGG" id="ruj:E5Z56_01000"/>
<dbReference type="EMBL" id="CP039381">
    <property type="protein sequence ID" value="QCT06029.1"/>
    <property type="molecule type" value="Genomic_DNA"/>
</dbReference>
<keyword evidence="2" id="KW-0946">Virion</keyword>
<gene>
    <name evidence="2" type="ORF">E5Z56_01000</name>
</gene>